<reference evidence="2" key="1">
    <citation type="submission" date="2013-07" db="EMBL/GenBank/DDBJ databases">
        <title>The Genome Sequence of Cryptococcus bestiolae CBS10118.</title>
        <authorList>
            <consortium name="The Broad Institute Genome Sequencing Platform"/>
            <person name="Cuomo C."/>
            <person name="Litvintseva A."/>
            <person name="Chen Y."/>
            <person name="Heitman J."/>
            <person name="Sun S."/>
            <person name="Springer D."/>
            <person name="Dromer F."/>
            <person name="Young S.K."/>
            <person name="Zeng Q."/>
            <person name="Gargeya S."/>
            <person name="Fitzgerald M."/>
            <person name="Abouelleil A."/>
            <person name="Alvarado L."/>
            <person name="Berlin A.M."/>
            <person name="Chapman S.B."/>
            <person name="Dewar J."/>
            <person name="Goldberg J."/>
            <person name="Griggs A."/>
            <person name="Gujja S."/>
            <person name="Hansen M."/>
            <person name="Howarth C."/>
            <person name="Imamovic A."/>
            <person name="Larimer J."/>
            <person name="McCowan C."/>
            <person name="Murphy C."/>
            <person name="Pearson M."/>
            <person name="Priest M."/>
            <person name="Roberts A."/>
            <person name="Saif S."/>
            <person name="Shea T."/>
            <person name="Sykes S."/>
            <person name="Wortman J."/>
            <person name="Nusbaum C."/>
            <person name="Birren B."/>
        </authorList>
    </citation>
    <scope>NUCLEOTIDE SEQUENCE [LARGE SCALE GENOMIC DNA]</scope>
    <source>
        <strain evidence="2">CBS 10118</strain>
    </source>
</reference>
<gene>
    <name evidence="2" type="ORF">I302_03165</name>
    <name evidence="3" type="ORF">I302_104461</name>
</gene>
<name>A0A1B9GBB7_9TREE</name>
<dbReference type="EMBL" id="KI894019">
    <property type="protein sequence ID" value="OCF28309.1"/>
    <property type="molecule type" value="Genomic_DNA"/>
</dbReference>
<evidence type="ECO:0000256" key="1">
    <source>
        <dbReference type="SAM" id="MobiDB-lite"/>
    </source>
</evidence>
<dbReference type="Gene3D" id="3.80.10.10">
    <property type="entry name" value="Ribonuclease Inhibitor"/>
    <property type="match status" value="1"/>
</dbReference>
<dbReference type="STRING" id="1296100.A0A1B9GBB7"/>
<feature type="compositionally biased region" description="Basic and acidic residues" evidence="1">
    <location>
        <begin position="772"/>
        <end position="789"/>
    </location>
</feature>
<dbReference type="GeneID" id="30207564"/>
<reference evidence="3" key="4">
    <citation type="submission" date="2024-02" db="EMBL/GenBank/DDBJ databases">
        <title>Comparative genomics of Cryptococcus and Kwoniella reveals pathogenesis evolution and contrasting modes of karyotype evolution via chromosome fusion or intercentromeric recombination.</title>
        <authorList>
            <person name="Coelho M.A."/>
            <person name="David-Palma M."/>
            <person name="Shea T."/>
            <person name="Bowers K."/>
            <person name="McGinley-Smith S."/>
            <person name="Mohammad A.W."/>
            <person name="Gnirke A."/>
            <person name="Yurkov A.M."/>
            <person name="Nowrousian M."/>
            <person name="Sun S."/>
            <person name="Cuomo C.A."/>
            <person name="Heitman J."/>
        </authorList>
    </citation>
    <scope>NUCLEOTIDE SEQUENCE</scope>
    <source>
        <strain evidence="3">CBS 10118</strain>
    </source>
</reference>
<evidence type="ECO:0000313" key="3">
    <source>
        <dbReference type="EMBL" id="WVW82451.1"/>
    </source>
</evidence>
<feature type="compositionally biased region" description="Low complexity" evidence="1">
    <location>
        <begin position="717"/>
        <end position="729"/>
    </location>
</feature>
<organism evidence="2">
    <name type="scientific">Kwoniella bestiolae CBS 10118</name>
    <dbReference type="NCBI Taxonomy" id="1296100"/>
    <lineage>
        <taxon>Eukaryota</taxon>
        <taxon>Fungi</taxon>
        <taxon>Dikarya</taxon>
        <taxon>Basidiomycota</taxon>
        <taxon>Agaricomycotina</taxon>
        <taxon>Tremellomycetes</taxon>
        <taxon>Tremellales</taxon>
        <taxon>Cryptococcaceae</taxon>
        <taxon>Kwoniella</taxon>
    </lineage>
</organism>
<evidence type="ECO:0000313" key="4">
    <source>
        <dbReference type="Proteomes" id="UP000092730"/>
    </source>
</evidence>
<dbReference type="KEGG" id="kbi:30207564"/>
<reference evidence="2" key="3">
    <citation type="submission" date="2014-01" db="EMBL/GenBank/DDBJ databases">
        <title>Evolution of pathogenesis and genome organization in the Tremellales.</title>
        <authorList>
            <person name="Cuomo C."/>
            <person name="Litvintseva A."/>
            <person name="Heitman J."/>
            <person name="Chen Y."/>
            <person name="Sun S."/>
            <person name="Springer D."/>
            <person name="Dromer F."/>
            <person name="Young S."/>
            <person name="Zeng Q."/>
            <person name="Chapman S."/>
            <person name="Gujja S."/>
            <person name="Saif S."/>
            <person name="Birren B."/>
        </authorList>
    </citation>
    <scope>NUCLEOTIDE SEQUENCE</scope>
    <source>
        <strain evidence="2">CBS 10118</strain>
    </source>
</reference>
<evidence type="ECO:0000313" key="2">
    <source>
        <dbReference type="EMBL" id="OCF28309.1"/>
    </source>
</evidence>
<dbReference type="AlphaFoldDB" id="A0A1B9GBB7"/>
<reference evidence="3" key="2">
    <citation type="submission" date="2013-07" db="EMBL/GenBank/DDBJ databases">
        <authorList>
            <consortium name="The Broad Institute Genome Sequencing Platform"/>
            <person name="Cuomo C."/>
            <person name="Litvintseva A."/>
            <person name="Chen Y."/>
            <person name="Heitman J."/>
            <person name="Sun S."/>
            <person name="Springer D."/>
            <person name="Dromer F."/>
            <person name="Young S.K."/>
            <person name="Zeng Q."/>
            <person name="Gargeya S."/>
            <person name="Fitzgerald M."/>
            <person name="Abouelleil A."/>
            <person name="Alvarado L."/>
            <person name="Berlin A.M."/>
            <person name="Chapman S.B."/>
            <person name="Dewar J."/>
            <person name="Goldberg J."/>
            <person name="Griggs A."/>
            <person name="Gujja S."/>
            <person name="Hansen M."/>
            <person name="Howarth C."/>
            <person name="Imamovic A."/>
            <person name="Larimer J."/>
            <person name="McCowan C."/>
            <person name="Murphy C."/>
            <person name="Pearson M."/>
            <person name="Priest M."/>
            <person name="Roberts A."/>
            <person name="Saif S."/>
            <person name="Shea T."/>
            <person name="Sykes S."/>
            <person name="Wortman J."/>
            <person name="Nusbaum C."/>
            <person name="Birren B."/>
        </authorList>
    </citation>
    <scope>NUCLEOTIDE SEQUENCE</scope>
    <source>
        <strain evidence="3">CBS 10118</strain>
    </source>
</reference>
<protein>
    <submittedName>
        <fullName evidence="2">Uncharacterized protein</fullName>
    </submittedName>
</protein>
<dbReference type="SUPFAM" id="SSF52047">
    <property type="entry name" value="RNI-like"/>
    <property type="match status" value="1"/>
</dbReference>
<feature type="compositionally biased region" description="Polar residues" evidence="1">
    <location>
        <begin position="696"/>
        <end position="708"/>
    </location>
</feature>
<accession>A0A1B9GBB7</accession>
<dbReference type="InterPro" id="IPR032675">
    <property type="entry name" value="LRR_dom_sf"/>
</dbReference>
<feature type="region of interest" description="Disordered" evidence="1">
    <location>
        <begin position="669"/>
        <end position="826"/>
    </location>
</feature>
<feature type="compositionally biased region" description="Basic residues" evidence="1">
    <location>
        <begin position="817"/>
        <end position="826"/>
    </location>
</feature>
<feature type="compositionally biased region" description="Polar residues" evidence="1">
    <location>
        <begin position="670"/>
        <end position="689"/>
    </location>
</feature>
<dbReference type="OrthoDB" id="2565058at2759"/>
<proteinExistence type="predicted"/>
<dbReference type="Proteomes" id="UP000092730">
    <property type="component" value="Chromosome 2"/>
</dbReference>
<sequence>MVNTSSLLRVLIPNLLQRDPTLLSSLIDLQNHSIYQEVIKHLYGTLLVVLPTNLESSPLLVSNKVNAVLQNPRLGAGTKAIRFRHSSSSRTDIPTILTGHLPGGDAEMRIAAWTMAADIIACCPNIQILEWDTTFGIGGALWDAISPLTNLTHLLIGHPPIHPAQDPNRPATTPFSRITPRLQLLVTPDLSLQPGMEMQNTNKLLTRGSILGNGGWGLGAGWESLEVMKVGPLSETGAKTVANHLTLLSMRPCSLTSISLETQFLDILLCNSISRVGSLGMLTHVELSTTGTRLTAECLNTIITGCVSLESLKLSGVDGHLSKDTWSMIQDWPATFVSLEIVIPEYSKRFSWILDHLDSIHHVPIAQLRHFAIRRNIHPINLLPFPPADAPTIATCRSDMALQPIPSVLVQAIIDNGHQLERLSLDWWEVDQEGFAAIMKNCTTLKTLEVALSAPISQVLNVPTSFAKLPLERLILTSDPAVYPANFNGKLKVDCVAVPDGLPTFLRDRISESDNSLLDPRDLKKLARRLPKLQSLAWVGKGGRGEWRFEHKSAQSSMINIDFTHLAITTREIWEQCQDSSPPSWGDVMENPSVGVSLEIPSVPATPAVNDSVLWRIPTVDTDTLIKTPSTRKSSLADVDSDLKETPLDDELVPDIPLIASKTILGTPKVLQSSRPSKPISLNSPSSPNRCGRGQGTSLPSARSSQPVSPRPTDPKSPSSSTRRGSTRSWHGIARKSLGGSQTEEDMPRLIPGSGGRQSLPVENLSSGFKKAMPERPKERVKEKKEARSENISPKSEELGWTVVGGSKKPEKDDKIKKRTLKKSKK</sequence>
<keyword evidence="4" id="KW-1185">Reference proteome</keyword>
<dbReference type="EMBL" id="CP144542">
    <property type="protein sequence ID" value="WVW82451.1"/>
    <property type="molecule type" value="Genomic_DNA"/>
</dbReference>
<dbReference type="VEuPathDB" id="FungiDB:I302_03165"/>
<dbReference type="RefSeq" id="XP_019049379.1">
    <property type="nucleotide sequence ID" value="XM_019189817.1"/>
</dbReference>